<keyword evidence="1" id="KW-0880">Kelch repeat</keyword>
<dbReference type="KEGG" id="ngr:NAEGRDRAFT_64725"/>
<dbReference type="EMBL" id="GG738855">
    <property type="protein sequence ID" value="EFC47341.1"/>
    <property type="molecule type" value="Genomic_DNA"/>
</dbReference>
<evidence type="ECO:0000256" key="3">
    <source>
        <dbReference type="ARBA" id="ARBA00022737"/>
    </source>
</evidence>
<dbReference type="InterPro" id="IPR015915">
    <property type="entry name" value="Kelch-typ_b-propeller"/>
</dbReference>
<gene>
    <name evidence="9" type="ORF">NAEGRDRAFT_64725</name>
</gene>
<dbReference type="InterPro" id="IPR001841">
    <property type="entry name" value="Znf_RING"/>
</dbReference>
<keyword evidence="2" id="KW-0479">Metal-binding</keyword>
<dbReference type="PANTHER" id="PTHR46093:SF18">
    <property type="entry name" value="FIBRONECTIN TYPE-III DOMAIN-CONTAINING PROTEIN"/>
    <property type="match status" value="1"/>
</dbReference>
<feature type="domain" description="RING-type" evidence="8">
    <location>
        <begin position="860"/>
        <end position="894"/>
    </location>
</feature>
<dbReference type="PANTHER" id="PTHR46093">
    <property type="entry name" value="ACYL-COA-BINDING DOMAIN-CONTAINING PROTEIN 5"/>
    <property type="match status" value="1"/>
</dbReference>
<dbReference type="Gene3D" id="2.120.10.80">
    <property type="entry name" value="Kelch-type beta propeller"/>
    <property type="match status" value="1"/>
</dbReference>
<dbReference type="SMART" id="SM00184">
    <property type="entry name" value="RING"/>
    <property type="match status" value="1"/>
</dbReference>
<evidence type="ECO:0000256" key="4">
    <source>
        <dbReference type="ARBA" id="ARBA00022771"/>
    </source>
</evidence>
<dbReference type="Proteomes" id="UP000006671">
    <property type="component" value="Unassembled WGS sequence"/>
</dbReference>
<keyword evidence="10" id="KW-1185">Reference proteome</keyword>
<dbReference type="Pfam" id="PF13920">
    <property type="entry name" value="zf-C3HC4_3"/>
    <property type="match status" value="1"/>
</dbReference>
<keyword evidence="7" id="KW-0175">Coiled coil</keyword>
<dbReference type="VEuPathDB" id="AmoebaDB:NAEGRDRAFT_64725"/>
<sequence>MDDLLSNLSPEVYHALMTEMRNEMGDHGLHNYTEQATAFQPPTTNQVSKERFTRAAILKHHSTALIKYRPSEGDVCAWKDRGQVWKGQVVKDLEIVKGMELIQIEQLKLSPNNSPNHPNRGKYLFARICQPVFRMTSVMTIVENGLTDLNTNIVQLAIYNYGKVNISEEFRVGRYVIIKNPYYKIYSDEWPGLRIDNPNELFFVDDQKIISQLKESHKQKVEELTEPPKWKIIVTDYVMTERVLHSGFIYNDSSIFYWGGISHTEKDLISRQMSETFGELIMLDTYSNILITPVVSGEIPEAGRRNGHVFISDFEEKYAYLIGGGDDGVNDGSFRLCLKTFEWKKLKFKFNLVLSCAASVPGFIYIYGGRQYSGELCKNVGTFFRYDIKNEKLQKLNISKPCPSDKSKSCMTSICNGKYLILYGGDGSRLDSLNDMWLFDCSSLEWIEISNISKTKPPPMTHCGWSKVKINGKDRALVFYGGTGMNGVASNEIWSLDLNTFNWEKVLTTSKNMEALTGYCNHVSKMRLYVYGGMDRLKKLSNKIYCFDLRYHFRNLKDNLELYDWQCVECQKYTTQKTKCGKFSCCSGKCEENYSKKHPEPVKDIPQQKIPEQSMKEIKESSSESLREVELREQVELLQFALKRKTNTMHQLIDQVSEMDNLKKTLSDREFQVQNLEISVKDLTLELNRSKFNLENISKELITSNLKYEKRMEILHQEKSRLENENRQFERKVKEIDSKKSQQVEKKVQQLETKLNEMTQSNKQLDLEKENLKKKTVEQSNIIQNLRLSNTNLEQQVLKLNRECTQLETQTHQFLCDLEEKEKENQDLIGKLAKYYEDLESQEPKVNNHEHLHQQELFECIICMDNKVDHVSVPCGHLFCLDCISNQVNCPTCRGKIESKVKIFLN</sequence>
<dbReference type="AlphaFoldDB" id="D2V7A5"/>
<reference evidence="9 10" key="1">
    <citation type="journal article" date="2010" name="Cell">
        <title>The genome of Naegleria gruberi illuminates early eukaryotic versatility.</title>
        <authorList>
            <person name="Fritz-Laylin L.K."/>
            <person name="Prochnik S.E."/>
            <person name="Ginger M.L."/>
            <person name="Dacks J.B."/>
            <person name="Carpenter M.L."/>
            <person name="Field M.C."/>
            <person name="Kuo A."/>
            <person name="Paredez A."/>
            <person name="Chapman J."/>
            <person name="Pham J."/>
            <person name="Shu S."/>
            <person name="Neupane R."/>
            <person name="Cipriano M."/>
            <person name="Mancuso J."/>
            <person name="Tu H."/>
            <person name="Salamov A."/>
            <person name="Lindquist E."/>
            <person name="Shapiro H."/>
            <person name="Lucas S."/>
            <person name="Grigoriev I.V."/>
            <person name="Cande W.Z."/>
            <person name="Fulton C."/>
            <person name="Rokhsar D.S."/>
            <person name="Dawson S.C."/>
        </authorList>
    </citation>
    <scope>NUCLEOTIDE SEQUENCE [LARGE SCALE GENOMIC DNA]</scope>
    <source>
        <strain evidence="9 10">NEG-M</strain>
    </source>
</reference>
<name>D2V7A5_NAEGR</name>
<evidence type="ECO:0000256" key="1">
    <source>
        <dbReference type="ARBA" id="ARBA00022441"/>
    </source>
</evidence>
<evidence type="ECO:0000256" key="5">
    <source>
        <dbReference type="ARBA" id="ARBA00022833"/>
    </source>
</evidence>
<dbReference type="InterPro" id="IPR013083">
    <property type="entry name" value="Znf_RING/FYVE/PHD"/>
</dbReference>
<evidence type="ECO:0000256" key="2">
    <source>
        <dbReference type="ARBA" id="ARBA00022723"/>
    </source>
</evidence>
<dbReference type="SUPFAM" id="SSF117281">
    <property type="entry name" value="Kelch motif"/>
    <property type="match status" value="1"/>
</dbReference>
<evidence type="ECO:0000259" key="8">
    <source>
        <dbReference type="PROSITE" id="PS50089"/>
    </source>
</evidence>
<dbReference type="Gene3D" id="3.30.40.10">
    <property type="entry name" value="Zinc/RING finger domain, C3HC4 (zinc finger)"/>
    <property type="match status" value="1"/>
</dbReference>
<protein>
    <submittedName>
        <fullName evidence="9">Predicted protein</fullName>
    </submittedName>
</protein>
<keyword evidence="5" id="KW-0862">Zinc</keyword>
<dbReference type="InterPro" id="IPR017907">
    <property type="entry name" value="Znf_RING_CS"/>
</dbReference>
<accession>D2V7A5</accession>
<keyword evidence="3" id="KW-0677">Repeat</keyword>
<evidence type="ECO:0000256" key="6">
    <source>
        <dbReference type="PROSITE-ProRule" id="PRU00175"/>
    </source>
</evidence>
<evidence type="ECO:0000313" key="10">
    <source>
        <dbReference type="Proteomes" id="UP000006671"/>
    </source>
</evidence>
<dbReference type="PROSITE" id="PS50089">
    <property type="entry name" value="ZF_RING_2"/>
    <property type="match status" value="1"/>
</dbReference>
<proteinExistence type="predicted"/>
<dbReference type="RefSeq" id="XP_002680085.1">
    <property type="nucleotide sequence ID" value="XM_002680039.1"/>
</dbReference>
<dbReference type="GeneID" id="8861408"/>
<organism evidence="10">
    <name type="scientific">Naegleria gruberi</name>
    <name type="common">Amoeba</name>
    <dbReference type="NCBI Taxonomy" id="5762"/>
    <lineage>
        <taxon>Eukaryota</taxon>
        <taxon>Discoba</taxon>
        <taxon>Heterolobosea</taxon>
        <taxon>Tetramitia</taxon>
        <taxon>Eutetramitia</taxon>
        <taxon>Vahlkampfiidae</taxon>
        <taxon>Naegleria</taxon>
    </lineage>
</organism>
<dbReference type="SUPFAM" id="SSF57850">
    <property type="entry name" value="RING/U-box"/>
    <property type="match status" value="1"/>
</dbReference>
<dbReference type="PROSITE" id="PS00518">
    <property type="entry name" value="ZF_RING_1"/>
    <property type="match status" value="1"/>
</dbReference>
<dbReference type="GO" id="GO:0008270">
    <property type="term" value="F:zinc ion binding"/>
    <property type="evidence" value="ECO:0007669"/>
    <property type="project" value="UniProtKB-KW"/>
</dbReference>
<evidence type="ECO:0000313" key="9">
    <source>
        <dbReference type="EMBL" id="EFC47341.1"/>
    </source>
</evidence>
<dbReference type="eggNOG" id="KOG1230">
    <property type="taxonomic scope" value="Eukaryota"/>
</dbReference>
<dbReference type="OrthoDB" id="6105938at2759"/>
<feature type="coiled-coil region" evidence="7">
    <location>
        <begin position="680"/>
        <end position="838"/>
    </location>
</feature>
<keyword evidence="4 6" id="KW-0863">Zinc-finger</keyword>
<dbReference type="InParanoid" id="D2V7A5"/>
<evidence type="ECO:0000256" key="7">
    <source>
        <dbReference type="SAM" id="Coils"/>
    </source>
</evidence>
<dbReference type="Pfam" id="PF24681">
    <property type="entry name" value="Kelch_KLHDC2_KLHL20_DRC7"/>
    <property type="match status" value="1"/>
</dbReference>